<dbReference type="CDD" id="cd00413">
    <property type="entry name" value="Glyco_hydrolase_16"/>
    <property type="match status" value="1"/>
</dbReference>
<dbReference type="SUPFAM" id="SSF49899">
    <property type="entry name" value="Concanavalin A-like lectins/glucanases"/>
    <property type="match status" value="1"/>
</dbReference>
<dbReference type="EMBL" id="VUKA01000035">
    <property type="protein sequence ID" value="KAA2211326.1"/>
    <property type="molecule type" value="Genomic_DNA"/>
</dbReference>
<evidence type="ECO:0000313" key="4">
    <source>
        <dbReference type="Proteomes" id="UP000322110"/>
    </source>
</evidence>
<reference evidence="3 4" key="1">
    <citation type="journal article" date="2015" name="Int. J. Syst. Evol. Microbiol.">
        <title>Roseomonas oryzae sp. nov., isolated from paddy rhizosphere soil.</title>
        <authorList>
            <person name="Ramaprasad E.V."/>
            <person name="Sasikala Ch."/>
            <person name="Ramana Ch.V."/>
        </authorList>
    </citation>
    <scope>NUCLEOTIDE SEQUENCE [LARGE SCALE GENOMIC DNA]</scope>
    <source>
        <strain evidence="3 4">KCTC 42542</strain>
    </source>
</reference>
<dbReference type="PROSITE" id="PS51762">
    <property type="entry name" value="GH16_2"/>
    <property type="match status" value="1"/>
</dbReference>
<evidence type="ECO:0000256" key="1">
    <source>
        <dbReference type="ARBA" id="ARBA00006865"/>
    </source>
</evidence>
<accession>A0A5B2T9M3</accession>
<dbReference type="GO" id="GO:0005975">
    <property type="term" value="P:carbohydrate metabolic process"/>
    <property type="evidence" value="ECO:0007669"/>
    <property type="project" value="InterPro"/>
</dbReference>
<proteinExistence type="inferred from homology"/>
<keyword evidence="4" id="KW-1185">Reference proteome</keyword>
<keyword evidence="3" id="KW-0378">Hydrolase</keyword>
<evidence type="ECO:0000259" key="2">
    <source>
        <dbReference type="PROSITE" id="PS51762"/>
    </source>
</evidence>
<gene>
    <name evidence="3" type="ORF">F0Q34_20650</name>
</gene>
<dbReference type="PANTHER" id="PTHR38121:SF2">
    <property type="entry name" value="ACYLTRANSFERASE 3 DOMAIN-CONTAINING PROTEIN"/>
    <property type="match status" value="1"/>
</dbReference>
<dbReference type="InterPro" id="IPR013320">
    <property type="entry name" value="ConA-like_dom_sf"/>
</dbReference>
<protein>
    <submittedName>
        <fullName evidence="3">Glycoside hydrolase family 16 protein</fullName>
    </submittedName>
</protein>
<dbReference type="RefSeq" id="WP_149814270.1">
    <property type="nucleotide sequence ID" value="NZ_VUKA01000035.1"/>
</dbReference>
<organism evidence="3 4">
    <name type="scientific">Teichococcus oryzae</name>
    <dbReference type="NCBI Taxonomy" id="1608942"/>
    <lineage>
        <taxon>Bacteria</taxon>
        <taxon>Pseudomonadati</taxon>
        <taxon>Pseudomonadota</taxon>
        <taxon>Alphaproteobacteria</taxon>
        <taxon>Acetobacterales</taxon>
        <taxon>Roseomonadaceae</taxon>
        <taxon>Roseomonas</taxon>
    </lineage>
</organism>
<dbReference type="AlphaFoldDB" id="A0A5B2T9M3"/>
<comment type="caution">
    <text evidence="3">The sequence shown here is derived from an EMBL/GenBank/DDBJ whole genome shotgun (WGS) entry which is preliminary data.</text>
</comment>
<comment type="similarity">
    <text evidence="1">Belongs to the glycosyl hydrolase 16 family.</text>
</comment>
<dbReference type="Pfam" id="PF00722">
    <property type="entry name" value="Glyco_hydro_16"/>
    <property type="match status" value="1"/>
</dbReference>
<dbReference type="OrthoDB" id="9809583at2"/>
<sequence length="244" mass="26603">MKWGQALPLTVALVMSAPAQPSQPEDPVSGGWVDHFDLLDNDRWCISSSSYVPFWAKDGLSGSWNPAAVSVESGHLVLRTTVQNYKVAAAETYTCQSFGFGTYEALVLIPALNGMISAMMSYVDGSQTEIDFEFEGRDVNALHAVTWTSPDTKQHSLHVHATAFPGVWTSLRYEWGPTGVEFFVNDVLVAQHRDVVPSAAARVVFNVWPTNNPEWGGPSTDGAAVMRVDWVRFTPLGSVGKADP</sequence>
<dbReference type="Gene3D" id="2.60.120.200">
    <property type="match status" value="1"/>
</dbReference>
<dbReference type="PANTHER" id="PTHR38121">
    <property type="entry name" value="GH16 DOMAIN-CONTAINING PROTEIN"/>
    <property type="match status" value="1"/>
</dbReference>
<feature type="domain" description="GH16" evidence="2">
    <location>
        <begin position="21"/>
        <end position="239"/>
    </location>
</feature>
<evidence type="ECO:0000313" key="3">
    <source>
        <dbReference type="EMBL" id="KAA2211326.1"/>
    </source>
</evidence>
<dbReference type="Proteomes" id="UP000322110">
    <property type="component" value="Unassembled WGS sequence"/>
</dbReference>
<dbReference type="InterPro" id="IPR000757">
    <property type="entry name" value="Beta-glucanase-like"/>
</dbReference>
<dbReference type="GO" id="GO:0004553">
    <property type="term" value="F:hydrolase activity, hydrolyzing O-glycosyl compounds"/>
    <property type="evidence" value="ECO:0007669"/>
    <property type="project" value="InterPro"/>
</dbReference>
<name>A0A5B2T9M3_9PROT</name>